<organism evidence="1 2">
    <name type="scientific">Trametes sanguinea</name>
    <dbReference type="NCBI Taxonomy" id="158606"/>
    <lineage>
        <taxon>Eukaryota</taxon>
        <taxon>Fungi</taxon>
        <taxon>Dikarya</taxon>
        <taxon>Basidiomycota</taxon>
        <taxon>Agaricomycotina</taxon>
        <taxon>Agaricomycetes</taxon>
        <taxon>Polyporales</taxon>
        <taxon>Polyporaceae</taxon>
        <taxon>Trametes</taxon>
    </lineage>
</organism>
<gene>
    <name evidence="1" type="ORF">NUW54_g7948</name>
</gene>
<proteinExistence type="predicted"/>
<dbReference type="EMBL" id="JANSHE010002381">
    <property type="protein sequence ID" value="KAJ2992382.1"/>
    <property type="molecule type" value="Genomic_DNA"/>
</dbReference>
<evidence type="ECO:0000313" key="1">
    <source>
        <dbReference type="EMBL" id="KAJ2992382.1"/>
    </source>
</evidence>
<reference evidence="1" key="1">
    <citation type="submission" date="2022-08" db="EMBL/GenBank/DDBJ databases">
        <title>Genome Sequence of Pycnoporus sanguineus.</title>
        <authorList>
            <person name="Buettner E."/>
        </authorList>
    </citation>
    <scope>NUCLEOTIDE SEQUENCE</scope>
    <source>
        <strain evidence="1">CG-C14</strain>
    </source>
</reference>
<protein>
    <submittedName>
        <fullName evidence="1">Uncharacterized protein</fullName>
    </submittedName>
</protein>
<sequence>MNREPDAMGVEHDSDALLSVPGISAASQHSSPSVAGASTKSRAPGINDGHSSKAPRGSARPHRHEPLKISPCLPDTRRPGRLLDDVGHKRGSLSLVLERHKIVRPGVDGKNDPDGIETTWFEISGVNAIEYPPDFTPADDIELEDLFYYRHPTNEAMHSRLWIWVADKEGRPYWKDAPIGTTRGRDGRRLTLTEKKKNPSWVIPKLYLRKLHETTGPLTDLLLRVTCCTTTVSNVVSHQNLSRTECQSPKVASIIMMRCVHWMQTNKVSERPRLQVRGSGVDVLATPLSSSDILLPKPALCRTPPASFLKSCIYLYWMCRDSELHPHAAAVTNTSTMSHSVANSTPQPMESRLSQSTVELLRRISDDTGDDFENAYADALHELEQLNSCNAALCRAVLELKRGAKAFDSRMCHLEEELVSIRHECDNYTRPAKLSYRQAQATLNRERSAMESFREQCQDSLESVKKRLHAMEIELSVLKSRSTHHDDTETKGLLMTIKTWAETTTERLSVLEEEMLATSSVLEQVRDRQASPSSFFHIPHTHSSQDEAPPSSNCSSSTSSQSVRLSLNDSSPGPSLADELSWDSSSQAQTSSEGQAEPLPSRDDLPTCWSNRPQSTDVEERSEFLTRSNEGYVEPFPIAEVIQGNHTASGVGVCSESSRLDEVRANFVMLVACLVLGHYTLHAMAAVYPCRRVYSETAVSVNTGSDRVPLSSRRNPGIGPIPTRDCCLWPMGGVRAGLDRTSVTPSCQGCAGFEPHLGRRDSTRAMMEYSKEHRGRLWKTAATVRNHRAEEELRTAALAEENEKRIAATIVIAASTLPSSDLADQGGSTGNRAESPPESAQDIDNSGDGLGAESEDDGYQRVRRDRLKRLSVIEALLHARRRHIPATMTLAFVTPPKSVRDPAPDLSTSGADNTLYFSLREVLLEYRAELERMAPIDDKDLENRRAALIRKADAHVRLLETRKAEAWDAEVIRVVLAELSMDRGPLVEHSDDLRSPARTIQPWLLAGLLMASILHSLAAVSRTDLQFVLSALQAMIYGAFVYCNVTSGASTSLTPEQTRLLNEMPSDIRTVLSKLGLDPPVIRYASCPKCHRTYAPKGKRSKRPYPKTCTNKDVDKHVCGEPLLQDDDQTPARTYPFHSLSTWIGNLLSRSELLEIVRNAWSRPQPTTAWKDLWDAPGLRSFLGPDGRTPFSSQPDGAVHLVFSREVSLNWCHLSRLP</sequence>
<evidence type="ECO:0000313" key="2">
    <source>
        <dbReference type="Proteomes" id="UP001144978"/>
    </source>
</evidence>
<name>A0ACC1PIJ4_9APHY</name>
<dbReference type="Proteomes" id="UP001144978">
    <property type="component" value="Unassembled WGS sequence"/>
</dbReference>
<comment type="caution">
    <text evidence="1">The sequence shown here is derived from an EMBL/GenBank/DDBJ whole genome shotgun (WGS) entry which is preliminary data.</text>
</comment>
<keyword evidence="2" id="KW-1185">Reference proteome</keyword>
<accession>A0ACC1PIJ4</accession>